<reference evidence="3" key="1">
    <citation type="submission" date="2017-02" db="EMBL/GenBank/DDBJ databases">
        <authorList>
            <person name="Varghese N."/>
            <person name="Submissions S."/>
        </authorList>
    </citation>
    <scope>NUCLEOTIDE SEQUENCE [LARGE SCALE GENOMIC DNA]</scope>
    <source>
        <strain evidence="3">SM117</strain>
    </source>
</reference>
<evidence type="ECO:0000313" key="2">
    <source>
        <dbReference type="EMBL" id="SLK13545.1"/>
    </source>
</evidence>
<dbReference type="AlphaFoldDB" id="A0A1U6IZW5"/>
<sequence length="369" mass="40851">MTVFGKSAQFDTSQDSTVRVHIHRLRRQLESFNYGKSGKLLQIPKGDYRLLLTEEAESADDDAILIEVHSKPSGQKRTWTVIAICFAATAIFWGMLLFSARSQDSVTSTLRQTSFWKPIAAHERLPLIAAGDFYMVVESGSDGKIQRLAMRPAIRSGRDLDKYLRMHPDQYSKLRDRDIHRLPATVAMGAAEILPIVASVRPDHAMADIIPVSQISQETIDSNNIIYIDRFSELGMLRSPALGQSHFAPGPDPNELRDLPSGRTFRVRAAAENQIGRDDVAADPYGYDYGYIASYPGPSGNQIIVISGMEDAALAQMVKLVGDKRQLGILSRQIGDAKAFEALYQVRTSGGLIFDTRLLIARVLEASKV</sequence>
<keyword evidence="1" id="KW-0812">Transmembrane</keyword>
<keyword evidence="3" id="KW-1185">Reference proteome</keyword>
<dbReference type="STRING" id="428990.SAMN06295987_1312"/>
<keyword evidence="1" id="KW-0472">Membrane</keyword>
<keyword evidence="1" id="KW-1133">Transmembrane helix</keyword>
<evidence type="ECO:0000313" key="3">
    <source>
        <dbReference type="Proteomes" id="UP000190989"/>
    </source>
</evidence>
<dbReference type="Proteomes" id="UP000190989">
    <property type="component" value="Unassembled WGS sequence"/>
</dbReference>
<gene>
    <name evidence="2" type="ORF">SAMN06295987_1312</name>
</gene>
<name>A0A1U6IZW5_9SPHN</name>
<feature type="transmembrane region" description="Helical" evidence="1">
    <location>
        <begin position="79"/>
        <end position="98"/>
    </location>
</feature>
<organism evidence="2 3">
    <name type="scientific">Novosphingobium mathurense</name>
    <dbReference type="NCBI Taxonomy" id="428990"/>
    <lineage>
        <taxon>Bacteria</taxon>
        <taxon>Pseudomonadati</taxon>
        <taxon>Pseudomonadota</taxon>
        <taxon>Alphaproteobacteria</taxon>
        <taxon>Sphingomonadales</taxon>
        <taxon>Sphingomonadaceae</taxon>
        <taxon>Novosphingobium</taxon>
    </lineage>
</organism>
<evidence type="ECO:0000256" key="1">
    <source>
        <dbReference type="SAM" id="Phobius"/>
    </source>
</evidence>
<evidence type="ECO:0008006" key="4">
    <source>
        <dbReference type="Google" id="ProtNLM"/>
    </source>
</evidence>
<protein>
    <recommendedName>
        <fullName evidence="4">Transcriptional regulatory protein, C terminal</fullName>
    </recommendedName>
</protein>
<accession>A0A1U6IZW5</accession>
<dbReference type="EMBL" id="FVZE01000031">
    <property type="protein sequence ID" value="SLK13545.1"/>
    <property type="molecule type" value="Genomic_DNA"/>
</dbReference>
<proteinExistence type="predicted"/>